<evidence type="ECO:0000256" key="3">
    <source>
        <dbReference type="ARBA" id="ARBA00007275"/>
    </source>
</evidence>
<dbReference type="PANTHER" id="PTHR11839">
    <property type="entry name" value="UDP/ADP-SUGAR PYROPHOSPHATASE"/>
    <property type="match status" value="1"/>
</dbReference>
<evidence type="ECO:0000256" key="5">
    <source>
        <dbReference type="ARBA" id="ARBA00022801"/>
    </source>
</evidence>
<dbReference type="InterPro" id="IPR000086">
    <property type="entry name" value="NUDIX_hydrolase_dom"/>
</dbReference>
<dbReference type="EMBL" id="FXTP01000008">
    <property type="protein sequence ID" value="SMO69942.1"/>
    <property type="molecule type" value="Genomic_DNA"/>
</dbReference>
<feature type="domain" description="Nudix hydrolase" evidence="9">
    <location>
        <begin position="43"/>
        <end position="172"/>
    </location>
</feature>
<dbReference type="Proteomes" id="UP000317557">
    <property type="component" value="Unassembled WGS sequence"/>
</dbReference>
<accession>A0A521DED8</accession>
<sequence>MNDHKLLVEHKESSKEVFNGKLLHVFYDEARLPDGSTSSREWIKHPGACAVVPVYENGDIMLLRQFRYPVGQIFWEVPAGKIDAGETEDTTAMRELEEEAGVTTGDYAYVGHFYPGIGYSDEVIHIYTGWNLESVPQKVDEDEFVTRHRIPFSEAIEMVHTGEINDGKTVICLLRAWHWWQQNQPKDISFEG</sequence>
<evidence type="ECO:0000256" key="4">
    <source>
        <dbReference type="ARBA" id="ARBA00016377"/>
    </source>
</evidence>
<comment type="catalytic activity">
    <reaction evidence="1">
        <text>GDP-alpha-D-mannose + H2O = alpha-D-mannose 1-phosphate + GMP + 2 H(+)</text>
        <dbReference type="Rhea" id="RHEA:27978"/>
        <dbReference type="ChEBI" id="CHEBI:15377"/>
        <dbReference type="ChEBI" id="CHEBI:15378"/>
        <dbReference type="ChEBI" id="CHEBI:57527"/>
        <dbReference type="ChEBI" id="CHEBI:58115"/>
        <dbReference type="ChEBI" id="CHEBI:58409"/>
    </reaction>
</comment>
<dbReference type="Gene3D" id="3.90.79.10">
    <property type="entry name" value="Nucleoside Triphosphate Pyrophosphohydrolase"/>
    <property type="match status" value="1"/>
</dbReference>
<reference evidence="10 11" key="1">
    <citation type="submission" date="2017-05" db="EMBL/GenBank/DDBJ databases">
        <authorList>
            <person name="Varghese N."/>
            <person name="Submissions S."/>
        </authorList>
    </citation>
    <scope>NUCLEOTIDE SEQUENCE [LARGE SCALE GENOMIC DNA]</scope>
    <source>
        <strain evidence="10 11">DSM 21985</strain>
    </source>
</reference>
<evidence type="ECO:0000256" key="6">
    <source>
        <dbReference type="ARBA" id="ARBA00032162"/>
    </source>
</evidence>
<dbReference type="OrthoDB" id="1523642at2"/>
<organism evidence="10 11">
    <name type="scientific">Gracilimonas mengyeensis</name>
    <dbReference type="NCBI Taxonomy" id="1302730"/>
    <lineage>
        <taxon>Bacteria</taxon>
        <taxon>Pseudomonadati</taxon>
        <taxon>Balneolota</taxon>
        <taxon>Balneolia</taxon>
        <taxon>Balneolales</taxon>
        <taxon>Balneolaceae</taxon>
        <taxon>Gracilimonas</taxon>
    </lineage>
</organism>
<dbReference type="Pfam" id="PF00293">
    <property type="entry name" value="NUDIX"/>
    <property type="match status" value="1"/>
</dbReference>
<dbReference type="PROSITE" id="PS51462">
    <property type="entry name" value="NUDIX"/>
    <property type="match status" value="1"/>
</dbReference>
<name>A0A521DED8_9BACT</name>
<evidence type="ECO:0000256" key="8">
    <source>
        <dbReference type="RuleBase" id="RU003476"/>
    </source>
</evidence>
<keyword evidence="11" id="KW-1185">Reference proteome</keyword>
<proteinExistence type="inferred from homology"/>
<dbReference type="AlphaFoldDB" id="A0A521DED8"/>
<evidence type="ECO:0000259" key="9">
    <source>
        <dbReference type="PROSITE" id="PS51462"/>
    </source>
</evidence>
<dbReference type="GO" id="GO:0005829">
    <property type="term" value="C:cytosol"/>
    <property type="evidence" value="ECO:0007669"/>
    <property type="project" value="TreeGrafter"/>
</dbReference>
<evidence type="ECO:0000256" key="7">
    <source>
        <dbReference type="ARBA" id="ARBA00032272"/>
    </source>
</evidence>
<dbReference type="InterPro" id="IPR020476">
    <property type="entry name" value="Nudix_hydrolase"/>
</dbReference>
<gene>
    <name evidence="10" type="ORF">SAMN06265219_10890</name>
</gene>
<dbReference type="RefSeq" id="WP_142454554.1">
    <property type="nucleotide sequence ID" value="NZ_FXTP01000008.1"/>
</dbReference>
<dbReference type="GO" id="GO:0019693">
    <property type="term" value="P:ribose phosphate metabolic process"/>
    <property type="evidence" value="ECO:0007669"/>
    <property type="project" value="TreeGrafter"/>
</dbReference>
<evidence type="ECO:0000256" key="1">
    <source>
        <dbReference type="ARBA" id="ARBA00000847"/>
    </source>
</evidence>
<dbReference type="PANTHER" id="PTHR11839:SF18">
    <property type="entry name" value="NUDIX HYDROLASE DOMAIN-CONTAINING PROTEIN"/>
    <property type="match status" value="1"/>
</dbReference>
<dbReference type="PRINTS" id="PR00502">
    <property type="entry name" value="NUDIXFAMILY"/>
</dbReference>
<keyword evidence="5 8" id="KW-0378">Hydrolase</keyword>
<evidence type="ECO:0000313" key="10">
    <source>
        <dbReference type="EMBL" id="SMO69942.1"/>
    </source>
</evidence>
<evidence type="ECO:0000313" key="11">
    <source>
        <dbReference type="Proteomes" id="UP000317557"/>
    </source>
</evidence>
<dbReference type="PROSITE" id="PS00893">
    <property type="entry name" value="NUDIX_BOX"/>
    <property type="match status" value="1"/>
</dbReference>
<comment type="cofactor">
    <cofactor evidence="2">
        <name>Mg(2+)</name>
        <dbReference type="ChEBI" id="CHEBI:18420"/>
    </cofactor>
</comment>
<dbReference type="InterPro" id="IPR015797">
    <property type="entry name" value="NUDIX_hydrolase-like_dom_sf"/>
</dbReference>
<dbReference type="GO" id="GO:0016462">
    <property type="term" value="F:pyrophosphatase activity"/>
    <property type="evidence" value="ECO:0007669"/>
    <property type="project" value="UniProtKB-ARBA"/>
</dbReference>
<dbReference type="SUPFAM" id="SSF55811">
    <property type="entry name" value="Nudix"/>
    <property type="match status" value="1"/>
</dbReference>
<evidence type="ECO:0000256" key="2">
    <source>
        <dbReference type="ARBA" id="ARBA00001946"/>
    </source>
</evidence>
<comment type="similarity">
    <text evidence="3">Belongs to the Nudix hydrolase family. NudK subfamily.</text>
</comment>
<dbReference type="InterPro" id="IPR020084">
    <property type="entry name" value="NUDIX_hydrolase_CS"/>
</dbReference>
<protein>
    <recommendedName>
        <fullName evidence="4">GDP-mannose pyrophosphatase</fullName>
    </recommendedName>
    <alternativeName>
        <fullName evidence="6">GDP-mannose hydrolase</fullName>
    </alternativeName>
    <alternativeName>
        <fullName evidence="7">GDPMK</fullName>
    </alternativeName>
</protein>
<dbReference type="GO" id="GO:0006753">
    <property type="term" value="P:nucleoside phosphate metabolic process"/>
    <property type="evidence" value="ECO:0007669"/>
    <property type="project" value="TreeGrafter"/>
</dbReference>